<protein>
    <submittedName>
        <fullName evidence="3">Uncharacterized protein</fullName>
    </submittedName>
</protein>
<dbReference type="AlphaFoldDB" id="A0A914V375"/>
<dbReference type="WBParaSite" id="PSAMB.scaffold146size72888.g2581.t1">
    <property type="protein sequence ID" value="PSAMB.scaffold146size72888.g2581.t1"/>
    <property type="gene ID" value="PSAMB.scaffold146size72888.g2581"/>
</dbReference>
<organism evidence="2 3">
    <name type="scientific">Plectus sambesii</name>
    <dbReference type="NCBI Taxonomy" id="2011161"/>
    <lineage>
        <taxon>Eukaryota</taxon>
        <taxon>Metazoa</taxon>
        <taxon>Ecdysozoa</taxon>
        <taxon>Nematoda</taxon>
        <taxon>Chromadorea</taxon>
        <taxon>Plectida</taxon>
        <taxon>Plectina</taxon>
        <taxon>Plectoidea</taxon>
        <taxon>Plectidae</taxon>
        <taxon>Plectus</taxon>
    </lineage>
</organism>
<proteinExistence type="predicted"/>
<feature type="chain" id="PRO_5037838553" evidence="1">
    <location>
        <begin position="19"/>
        <end position="130"/>
    </location>
</feature>
<evidence type="ECO:0000313" key="3">
    <source>
        <dbReference type="WBParaSite" id="PSAMB.scaffold146size72888.g2581.t1"/>
    </source>
</evidence>
<keyword evidence="1" id="KW-0732">Signal</keyword>
<accession>A0A914V375</accession>
<evidence type="ECO:0000313" key="2">
    <source>
        <dbReference type="Proteomes" id="UP000887566"/>
    </source>
</evidence>
<keyword evidence="2" id="KW-1185">Reference proteome</keyword>
<reference evidence="3" key="1">
    <citation type="submission" date="2022-11" db="UniProtKB">
        <authorList>
            <consortium name="WormBaseParasite"/>
        </authorList>
    </citation>
    <scope>IDENTIFICATION</scope>
</reference>
<sequence length="130" mass="15280">MVGYYFVIVSTLLLLATAFNAKVSLAHFTEYDQALPENKKGGDWVVVPINDDVKTNVPEEHKFFWWRQERLGSWWRQFVPIFARKRRSELSLYEDGYAGAGRRRFGEVSRKMSWKGNRHAGALLRLSNRW</sequence>
<evidence type="ECO:0000256" key="1">
    <source>
        <dbReference type="SAM" id="SignalP"/>
    </source>
</evidence>
<feature type="signal peptide" evidence="1">
    <location>
        <begin position="1"/>
        <end position="18"/>
    </location>
</feature>
<name>A0A914V375_9BILA</name>
<dbReference type="Proteomes" id="UP000887566">
    <property type="component" value="Unplaced"/>
</dbReference>